<organism evidence="2 3">
    <name type="scientific">Ilumatobacter fluminis</name>
    <dbReference type="NCBI Taxonomy" id="467091"/>
    <lineage>
        <taxon>Bacteria</taxon>
        <taxon>Bacillati</taxon>
        <taxon>Actinomycetota</taxon>
        <taxon>Acidimicrobiia</taxon>
        <taxon>Acidimicrobiales</taxon>
        <taxon>Ilumatobacteraceae</taxon>
        <taxon>Ilumatobacter</taxon>
    </lineage>
</organism>
<feature type="compositionally biased region" description="Low complexity" evidence="1">
    <location>
        <begin position="72"/>
        <end position="106"/>
    </location>
</feature>
<dbReference type="Gene3D" id="2.60.120.560">
    <property type="entry name" value="Exo-inulinase, domain 1"/>
    <property type="match status" value="1"/>
</dbReference>
<dbReference type="Proteomes" id="UP000294558">
    <property type="component" value="Unassembled WGS sequence"/>
</dbReference>
<evidence type="ECO:0000313" key="2">
    <source>
        <dbReference type="EMBL" id="TDT14794.1"/>
    </source>
</evidence>
<dbReference type="EMBL" id="SOAU01000001">
    <property type="protein sequence ID" value="TDT14794.1"/>
    <property type="molecule type" value="Genomic_DNA"/>
</dbReference>
<accession>A0A4R7HW83</accession>
<proteinExistence type="predicted"/>
<gene>
    <name evidence="2" type="ORF">BDK89_0351</name>
</gene>
<feature type="region of interest" description="Disordered" evidence="1">
    <location>
        <begin position="64"/>
        <end position="143"/>
    </location>
</feature>
<dbReference type="AlphaFoldDB" id="A0A4R7HW83"/>
<name>A0A4R7HW83_9ACTN</name>
<evidence type="ECO:0000256" key="1">
    <source>
        <dbReference type="SAM" id="MobiDB-lite"/>
    </source>
</evidence>
<sequence length="309" mass="31465">MNQYPPPQPSRTPPGLPGQRGRFAVMVALAAVAVGATVYSGGTAPAATEAADEETIVSVALSESPEPVVDGTTSAATVPTTTPAAVEATPSTDPTATADTAVSSDTGESVGSTEAGSTEAGAVTEDAPVAESASSITPDQPYTDDFTADSGNWRTMTGSWAVQAGTLVQSDPSGFDLINTLDLDLPAEYDVTVSMQAQGDNLGGGIVVGLSNTASRRGAYLIDFTAGGTFLRWGRYDVDTGIYKYLGGLNVGSDVAAWNTLRVKVAESESTVFFNGDPQGTFDPVVGGMAGLVTSESTVAFDDLTIEAL</sequence>
<feature type="compositionally biased region" description="Polar residues" evidence="1">
    <location>
        <begin position="107"/>
        <end position="116"/>
    </location>
</feature>
<comment type="caution">
    <text evidence="2">The sequence shown here is derived from an EMBL/GenBank/DDBJ whole genome shotgun (WGS) entry which is preliminary data.</text>
</comment>
<protein>
    <submittedName>
        <fullName evidence="2">Uncharacterized protein</fullName>
    </submittedName>
</protein>
<keyword evidence="3" id="KW-1185">Reference proteome</keyword>
<evidence type="ECO:0000313" key="3">
    <source>
        <dbReference type="Proteomes" id="UP000294558"/>
    </source>
</evidence>
<reference evidence="2 3" key="1">
    <citation type="submission" date="2019-03" db="EMBL/GenBank/DDBJ databases">
        <title>Sequencing the genomes of 1000 actinobacteria strains.</title>
        <authorList>
            <person name="Klenk H.-P."/>
        </authorList>
    </citation>
    <scope>NUCLEOTIDE SEQUENCE [LARGE SCALE GENOMIC DNA]</scope>
    <source>
        <strain evidence="2 3">DSM 18936</strain>
    </source>
</reference>